<dbReference type="RefSeq" id="WP_193918103.1">
    <property type="nucleotide sequence ID" value="NZ_JADEWL010000012.1"/>
</dbReference>
<gene>
    <name evidence="1" type="ORF">IQ247_06130</name>
</gene>
<comment type="caution">
    <text evidence="1">The sequence shown here is derived from an EMBL/GenBank/DDBJ whole genome shotgun (WGS) entry which is preliminary data.</text>
</comment>
<proteinExistence type="predicted"/>
<evidence type="ECO:0000313" key="1">
    <source>
        <dbReference type="EMBL" id="MBE9212290.1"/>
    </source>
</evidence>
<name>A0A8J7JTL3_9CYAN</name>
<dbReference type="AlphaFoldDB" id="A0A8J7JTL3"/>
<dbReference type="EMBL" id="JADEWL010000012">
    <property type="protein sequence ID" value="MBE9212290.1"/>
    <property type="molecule type" value="Genomic_DNA"/>
</dbReference>
<protein>
    <submittedName>
        <fullName evidence="1">Uncharacterized protein</fullName>
    </submittedName>
</protein>
<evidence type="ECO:0000313" key="2">
    <source>
        <dbReference type="Proteomes" id="UP000620559"/>
    </source>
</evidence>
<organism evidence="1 2">
    <name type="scientific">Plectonema cf. radiosum LEGE 06105</name>
    <dbReference type="NCBI Taxonomy" id="945769"/>
    <lineage>
        <taxon>Bacteria</taxon>
        <taxon>Bacillati</taxon>
        <taxon>Cyanobacteriota</taxon>
        <taxon>Cyanophyceae</taxon>
        <taxon>Oscillatoriophycideae</taxon>
        <taxon>Oscillatoriales</taxon>
        <taxon>Microcoleaceae</taxon>
        <taxon>Plectonema</taxon>
    </lineage>
</organism>
<sequence>MSEGVIEAKTLREAWEQGLQQGLIQVAENMLYEGIDLTLVAKLTGLSVEKVNNSPYSRASNTPYNNTKYPLPVKCLLNNDNSYIDAIPLPLYIIYSLIKPTSTTSKNQNYVKSICRQGWNFY</sequence>
<reference evidence="1" key="1">
    <citation type="submission" date="2020-10" db="EMBL/GenBank/DDBJ databases">
        <authorList>
            <person name="Castelo-Branco R."/>
            <person name="Eusebio N."/>
            <person name="Adriana R."/>
            <person name="Vieira A."/>
            <person name="Brugerolle De Fraissinette N."/>
            <person name="Rezende De Castro R."/>
            <person name="Schneider M.P."/>
            <person name="Vasconcelos V."/>
            <person name="Leao P.N."/>
        </authorList>
    </citation>
    <scope>NUCLEOTIDE SEQUENCE</scope>
    <source>
        <strain evidence="1">LEGE 06105</strain>
    </source>
</reference>
<keyword evidence="2" id="KW-1185">Reference proteome</keyword>
<accession>A0A8J7JTL3</accession>
<dbReference type="Proteomes" id="UP000620559">
    <property type="component" value="Unassembled WGS sequence"/>
</dbReference>